<feature type="region of interest" description="Disordered" evidence="1">
    <location>
        <begin position="1113"/>
        <end position="1134"/>
    </location>
</feature>
<reference evidence="2 3" key="1">
    <citation type="submission" date="2018-03" db="EMBL/GenBank/DDBJ databases">
        <title>The ancient ancestry and fast evolution of plastids.</title>
        <authorList>
            <person name="Moore K.R."/>
            <person name="Magnabosco C."/>
            <person name="Momper L."/>
            <person name="Gold D.A."/>
            <person name="Bosak T."/>
            <person name="Fournier G.P."/>
        </authorList>
    </citation>
    <scope>NUCLEOTIDE SEQUENCE [LARGE SCALE GENOMIC DNA]</scope>
    <source>
        <strain evidence="2 3">CCALA 037</strain>
    </source>
</reference>
<dbReference type="RefSeq" id="WP_106307979.1">
    <property type="nucleotide sequence ID" value="NZ_PVWO01000262.1"/>
</dbReference>
<protein>
    <submittedName>
        <fullName evidence="2">Type I-D CRISPR-associated protein Cas10d/Csc3</fullName>
    </submittedName>
</protein>
<sequence>MDLSWRTTKNLEKCSVNNEQLGLFDDDNDLEILDLDAGREEDTDEIAKPELLTLRLFRQAIAETAENEGDLILTDFAEYVLPKLMQHLAGTTAKGGQFFDRIDERQRETNIRLEAEGKDKKKDIRRDNAGDQSMMAHLLNGFFPTYRILRRLKQPDMQKTQVKYCGDLQIRIYITAYILHDYEKFSDFIAWLMKTDRTGAFIDRDWVNKSPDKQDAPDLGRGYIKQKILDFSLDRFLGAQWQEYIDDIIWISSNAGDKNDADLGLITRGLKPLEDDRLDGRIRNVLVNLVKLSDLFASVIKHPSDILLGAKGKLAFTLQNLSQSQLQFSYHALSDNRGVLTNIINNALIDLHPEELYTPLLYLPDGVVYLAQANAPAIDTSEVPDRVVSKIKHLCAEKLQDTQTGFSRDGKGLKFADYYWLYFDVSSLMNVALDAACRIIPITKPSSGVKRSTSLNGFKLNGELPADLDVEFGDDYRIDRLAEFGDLLCRKIWLGWCERFADWQKQQPKAERQTLPELNLTEQLAEHLGLSDRIRGLKAVQSIKNTGGVPLDWYYLSAQHNRKNPHLSDLDVRELMSGMVAHAASIIEPIVAEFTLPDGWNDLRTYVGRTVILATGAAITPEIDPFLLELSRYQAAKVTTGRGRENVCAMSSSAYTVTEQMESATLFAPQVYSNRQILFNTQAAKRQICAIWSVEIMLRQILMNQNNATGGDFEGRKYRYLYLYPTYFFTPETNNFLQKAYSWIRKTKFDADVRKHLISEEQRAKFDINNYQSVDSLLIQESAEKDQTFKLNYPAKQPLTFFFMAIPPGRDATDTESWVMTAWLAFTLPLVLDVKVVASESPVPPYISGADFEKTTILDGAHQAIASLVRQEKDGTRLDNILPHPDRSFSPLNALSAAYCIHLEANRKKDGDPDWGKLAALARDLETSPLYVFHYLTKVVRKLDWDTAPIPKIKLYQDFYYCFDPKGTQMNQLRELTRLYRCFYRAKSQFAKPNAVLKPIDEAADVIIKADRALVNCTESLTDMVAAKLAKLMSNVRRRTAEGKPTLALIDGKWKPALTSEQERQAIYDFAKFFVEVIFTETFKSDRARLAGTQLNLIRDTCDYLYRVEDDKARQEISQPEPEELPESEAEIPV</sequence>
<dbReference type="AlphaFoldDB" id="A0A2T1GB31"/>
<gene>
    <name evidence="2" type="primary">cas10d</name>
    <name evidence="2" type="ORF">C7B77_18265</name>
</gene>
<dbReference type="Proteomes" id="UP000238937">
    <property type="component" value="Unassembled WGS sequence"/>
</dbReference>
<dbReference type="NCBIfam" id="TIGR03174">
    <property type="entry name" value="cas_Csc3"/>
    <property type="match status" value="1"/>
</dbReference>
<evidence type="ECO:0000313" key="2">
    <source>
        <dbReference type="EMBL" id="PSB54396.1"/>
    </source>
</evidence>
<keyword evidence="3" id="KW-1185">Reference proteome</keyword>
<accession>A0A2T1GB31</accession>
<feature type="compositionally biased region" description="Acidic residues" evidence="1">
    <location>
        <begin position="1121"/>
        <end position="1134"/>
    </location>
</feature>
<proteinExistence type="predicted"/>
<dbReference type="InterPro" id="IPR017589">
    <property type="entry name" value="CRISPR-assoc_prot_Cas10d/Csc3"/>
</dbReference>
<dbReference type="EMBL" id="PVWO01000262">
    <property type="protein sequence ID" value="PSB54396.1"/>
    <property type="molecule type" value="Genomic_DNA"/>
</dbReference>
<name>A0A2T1GB31_9CYAN</name>
<evidence type="ECO:0000313" key="3">
    <source>
        <dbReference type="Proteomes" id="UP000238937"/>
    </source>
</evidence>
<organism evidence="2 3">
    <name type="scientific">Chamaesiphon polymorphus CCALA 037</name>
    <dbReference type="NCBI Taxonomy" id="2107692"/>
    <lineage>
        <taxon>Bacteria</taxon>
        <taxon>Bacillati</taxon>
        <taxon>Cyanobacteriota</taxon>
        <taxon>Cyanophyceae</taxon>
        <taxon>Gomontiellales</taxon>
        <taxon>Chamaesiphonaceae</taxon>
        <taxon>Chamaesiphon</taxon>
    </lineage>
</organism>
<comment type="caution">
    <text evidence="2">The sequence shown here is derived from an EMBL/GenBank/DDBJ whole genome shotgun (WGS) entry which is preliminary data.</text>
</comment>
<evidence type="ECO:0000256" key="1">
    <source>
        <dbReference type="SAM" id="MobiDB-lite"/>
    </source>
</evidence>
<dbReference type="OrthoDB" id="414891at2"/>